<keyword evidence="4" id="KW-1185">Reference proteome</keyword>
<dbReference type="InterPro" id="IPR022061">
    <property type="entry name" value="DUF3617"/>
</dbReference>
<organism evidence="3 4">
    <name type="scientific">Alloalcanivorax profundimaris</name>
    <dbReference type="NCBI Taxonomy" id="2735259"/>
    <lineage>
        <taxon>Bacteria</taxon>
        <taxon>Pseudomonadati</taxon>
        <taxon>Pseudomonadota</taxon>
        <taxon>Gammaproteobacteria</taxon>
        <taxon>Oceanospirillales</taxon>
        <taxon>Alcanivoracaceae</taxon>
        <taxon>Alloalcanivorax</taxon>
    </lineage>
</organism>
<proteinExistence type="predicted"/>
<feature type="signal peptide" evidence="2">
    <location>
        <begin position="1"/>
        <end position="21"/>
    </location>
</feature>
<accession>A0ABS0AVC2</accession>
<sequence length="142" mass="15670">MKKTSIILGLALTALGSQAMAADLKPGEWEIKRTITSEPAPPGMDKEATYTRCLTAKEADDIERTTRQASLRNGCDSPEMDWDGDTLEWTTRCQAGDRSLDSSGAMTLEDDQYYTSRMTTRAQGEQPLTIEEEARWAGPCDS</sequence>
<protein>
    <recommendedName>
        <fullName evidence="5">DUF3617 family protein</fullName>
    </recommendedName>
</protein>
<evidence type="ECO:0000256" key="1">
    <source>
        <dbReference type="SAM" id="MobiDB-lite"/>
    </source>
</evidence>
<reference evidence="3 4" key="1">
    <citation type="submission" date="2012-09" db="EMBL/GenBank/DDBJ databases">
        <title>Genome Sequence of alkane-degrading Bacterium Alcanivorax sp. 521-1.</title>
        <authorList>
            <person name="Lai Q."/>
            <person name="Shao Z."/>
        </authorList>
    </citation>
    <scope>NUCLEOTIDE SEQUENCE [LARGE SCALE GENOMIC DNA]</scope>
    <source>
        <strain evidence="3 4">521-1</strain>
    </source>
</reference>
<feature type="chain" id="PRO_5045405276" description="DUF3617 family protein" evidence="2">
    <location>
        <begin position="22"/>
        <end position="142"/>
    </location>
</feature>
<dbReference type="Proteomes" id="UP000662703">
    <property type="component" value="Unassembled WGS sequence"/>
</dbReference>
<evidence type="ECO:0000313" key="4">
    <source>
        <dbReference type="Proteomes" id="UP000662703"/>
    </source>
</evidence>
<dbReference type="EMBL" id="ARXX01000073">
    <property type="protein sequence ID" value="MBF5058062.1"/>
    <property type="molecule type" value="Genomic_DNA"/>
</dbReference>
<evidence type="ECO:0008006" key="5">
    <source>
        <dbReference type="Google" id="ProtNLM"/>
    </source>
</evidence>
<keyword evidence="2" id="KW-0732">Signal</keyword>
<evidence type="ECO:0000313" key="3">
    <source>
        <dbReference type="EMBL" id="MBF5058062.1"/>
    </source>
</evidence>
<feature type="region of interest" description="Disordered" evidence="1">
    <location>
        <begin position="121"/>
        <end position="142"/>
    </location>
</feature>
<comment type="caution">
    <text evidence="3">The sequence shown here is derived from an EMBL/GenBank/DDBJ whole genome shotgun (WGS) entry which is preliminary data.</text>
</comment>
<name>A0ABS0AVC2_9GAMM</name>
<dbReference type="RefSeq" id="WP_194866132.1">
    <property type="nucleotide sequence ID" value="NZ_ARXX01000073.1"/>
</dbReference>
<evidence type="ECO:0000256" key="2">
    <source>
        <dbReference type="SAM" id="SignalP"/>
    </source>
</evidence>
<dbReference type="Pfam" id="PF12276">
    <property type="entry name" value="DUF3617"/>
    <property type="match status" value="1"/>
</dbReference>
<gene>
    <name evidence="3" type="ORF">Y5W_03356</name>
</gene>